<dbReference type="EMBL" id="LR862132">
    <property type="protein sequence ID" value="CAD1837525.1"/>
    <property type="molecule type" value="Genomic_DNA"/>
</dbReference>
<evidence type="ECO:0000313" key="1">
    <source>
        <dbReference type="EMBL" id="CAD1837525.1"/>
    </source>
</evidence>
<accession>A0A6V7Q3Q2</accession>
<protein>
    <submittedName>
        <fullName evidence="1">Uncharacterized protein</fullName>
    </submittedName>
</protein>
<proteinExistence type="predicted"/>
<name>A0A6V7Q3Q2_ANACO</name>
<dbReference type="AlphaFoldDB" id="A0A6V7Q3Q2"/>
<sequence length="104" mass="11938">MLKIQHESEFQHHAEIQIELKSLNLMDSWFLFMEAQIKLARKSKLTFRQVGDALITVEAKSALFALSRVILLFAQFETWILVVSIPTADGPVGRQLRARQGLSW</sequence>
<gene>
    <name evidence="1" type="ORF">CB5_LOCUS20736</name>
</gene>
<organism evidence="1">
    <name type="scientific">Ananas comosus var. bracteatus</name>
    <name type="common">red pineapple</name>
    <dbReference type="NCBI Taxonomy" id="296719"/>
    <lineage>
        <taxon>Eukaryota</taxon>
        <taxon>Viridiplantae</taxon>
        <taxon>Streptophyta</taxon>
        <taxon>Embryophyta</taxon>
        <taxon>Tracheophyta</taxon>
        <taxon>Spermatophyta</taxon>
        <taxon>Magnoliopsida</taxon>
        <taxon>Liliopsida</taxon>
        <taxon>Poales</taxon>
        <taxon>Bromeliaceae</taxon>
        <taxon>Bromelioideae</taxon>
        <taxon>Ananas</taxon>
    </lineage>
</organism>
<reference evidence="1" key="1">
    <citation type="submission" date="2020-07" db="EMBL/GenBank/DDBJ databases">
        <authorList>
            <person name="Lin J."/>
        </authorList>
    </citation>
    <scope>NUCLEOTIDE SEQUENCE</scope>
</reference>